<comment type="PTM">
    <text evidence="15">Binds 5 heme groups per subunit.</text>
</comment>
<keyword evidence="10 14" id="KW-0249">Electron transport</keyword>
<dbReference type="GO" id="GO:0020037">
    <property type="term" value="F:heme binding"/>
    <property type="evidence" value="ECO:0007669"/>
    <property type="project" value="UniProtKB-UniRule"/>
</dbReference>
<name>A0A369WHK4_9GAMM</name>
<feature type="binding site" description="covalent" evidence="15">
    <location>
        <position position="50"/>
    </location>
    <ligand>
        <name>heme</name>
        <dbReference type="ChEBI" id="CHEBI:30413"/>
        <label>1</label>
    </ligand>
</feature>
<comment type="subcellular location">
    <subcellularLocation>
        <location evidence="1">Cell inner membrane</location>
        <topology evidence="1">Single-pass type II membrane protein</topology>
    </subcellularLocation>
</comment>
<evidence type="ECO:0000256" key="9">
    <source>
        <dbReference type="ARBA" id="ARBA00022723"/>
    </source>
</evidence>
<keyword evidence="5 14" id="KW-1003">Cell membrane</keyword>
<evidence type="ECO:0000256" key="12">
    <source>
        <dbReference type="ARBA" id="ARBA00023004"/>
    </source>
</evidence>
<keyword evidence="11 17" id="KW-1133">Transmembrane helix</keyword>
<keyword evidence="7 14" id="KW-0349">Heme</keyword>
<feature type="binding site" description="covalent" evidence="15">
    <location>
        <position position="143"/>
    </location>
    <ligand>
        <name>heme</name>
        <dbReference type="ChEBI" id="CHEBI:30413"/>
        <label>3</label>
    </ligand>
</feature>
<dbReference type="GO" id="GO:0005506">
    <property type="term" value="F:iron ion binding"/>
    <property type="evidence" value="ECO:0007669"/>
    <property type="project" value="UniProtKB-UniRule"/>
</dbReference>
<feature type="binding site" description="covalent" evidence="15">
    <location>
        <position position="83"/>
    </location>
    <ligand>
        <name>heme</name>
        <dbReference type="ChEBI" id="CHEBI:30413"/>
        <label>2</label>
    </ligand>
</feature>
<evidence type="ECO:0000256" key="7">
    <source>
        <dbReference type="ARBA" id="ARBA00022617"/>
    </source>
</evidence>
<feature type="binding site" description="covalent" evidence="15">
    <location>
        <position position="172"/>
    </location>
    <ligand>
        <name>heme</name>
        <dbReference type="ChEBI" id="CHEBI:30413"/>
        <label>4</label>
    </ligand>
</feature>
<dbReference type="EMBL" id="QQOH01000004">
    <property type="protein sequence ID" value="RDE18935.1"/>
    <property type="molecule type" value="Genomic_DNA"/>
</dbReference>
<accession>A0A369WHK4</accession>
<feature type="binding site" description="axial binding residue" evidence="16">
    <location>
        <position position="176"/>
    </location>
    <ligand>
        <name>heme</name>
        <dbReference type="ChEBI" id="CHEBI:30413"/>
        <label>4</label>
    </ligand>
    <ligandPart>
        <name>Fe</name>
        <dbReference type="ChEBI" id="CHEBI:18248"/>
    </ligandPart>
</feature>
<dbReference type="GO" id="GO:0009061">
    <property type="term" value="P:anaerobic respiration"/>
    <property type="evidence" value="ECO:0007669"/>
    <property type="project" value="TreeGrafter"/>
</dbReference>
<feature type="binding site" description="covalent" evidence="15">
    <location>
        <position position="140"/>
    </location>
    <ligand>
        <name>heme</name>
        <dbReference type="ChEBI" id="CHEBI:30413"/>
        <label>3</label>
    </ligand>
</feature>
<comment type="similarity">
    <text evidence="2 14">Belongs to the TorC/TorY family.</text>
</comment>
<evidence type="ECO:0000256" key="10">
    <source>
        <dbReference type="ARBA" id="ARBA00022982"/>
    </source>
</evidence>
<evidence type="ECO:0000256" key="3">
    <source>
        <dbReference type="ARBA" id="ARBA00007395"/>
    </source>
</evidence>
<dbReference type="AlphaFoldDB" id="A0A369WHK4"/>
<evidence type="ECO:0000256" key="17">
    <source>
        <dbReference type="SAM" id="Phobius"/>
    </source>
</evidence>
<feature type="binding site" description="axial binding residue" evidence="16">
    <location>
        <position position="84"/>
    </location>
    <ligand>
        <name>heme</name>
        <dbReference type="ChEBI" id="CHEBI:30413"/>
        <label>2</label>
    </ligand>
    <ligandPart>
        <name>Fe</name>
        <dbReference type="ChEBI" id="CHEBI:18248"/>
    </ligandPart>
</feature>
<keyword evidence="9 14" id="KW-0479">Metal-binding</keyword>
<dbReference type="Gene3D" id="1.10.3820.10">
    <property type="entry name" value="Di-heme elbow motif domain"/>
    <property type="match status" value="1"/>
</dbReference>
<keyword evidence="20" id="KW-1185">Reference proteome</keyword>
<evidence type="ECO:0000259" key="18">
    <source>
        <dbReference type="Pfam" id="PF03264"/>
    </source>
</evidence>
<evidence type="ECO:0000256" key="4">
    <source>
        <dbReference type="ARBA" id="ARBA00022448"/>
    </source>
</evidence>
<evidence type="ECO:0000256" key="5">
    <source>
        <dbReference type="ARBA" id="ARBA00022475"/>
    </source>
</evidence>
<evidence type="ECO:0000256" key="14">
    <source>
        <dbReference type="PIRNR" id="PIRNR000014"/>
    </source>
</evidence>
<feature type="binding site" description="covalent" evidence="15">
    <location>
        <position position="53"/>
    </location>
    <ligand>
        <name>heme</name>
        <dbReference type="ChEBI" id="CHEBI:30413"/>
        <label>1</label>
    </ligand>
</feature>
<evidence type="ECO:0000256" key="2">
    <source>
        <dbReference type="ARBA" id="ARBA00006417"/>
    </source>
</evidence>
<feature type="binding site" description="covalent" evidence="15">
    <location>
        <position position="341"/>
    </location>
    <ligand>
        <name>heme</name>
        <dbReference type="ChEBI" id="CHEBI:30413"/>
        <label>5</label>
    </ligand>
</feature>
<dbReference type="FunFam" id="1.10.3820.10:FF:000001">
    <property type="entry name" value="Cytochrome c-type protein"/>
    <property type="match status" value="1"/>
</dbReference>
<evidence type="ECO:0000313" key="20">
    <source>
        <dbReference type="Proteomes" id="UP000253769"/>
    </source>
</evidence>
<dbReference type="PANTHER" id="PTHR30333">
    <property type="entry name" value="CYTOCHROME C-TYPE PROTEIN"/>
    <property type="match status" value="1"/>
</dbReference>
<evidence type="ECO:0000313" key="19">
    <source>
        <dbReference type="EMBL" id="RDE18935.1"/>
    </source>
</evidence>
<dbReference type="Pfam" id="PF03264">
    <property type="entry name" value="Cytochrom_NNT"/>
    <property type="match status" value="1"/>
</dbReference>
<evidence type="ECO:0000256" key="13">
    <source>
        <dbReference type="ARBA" id="ARBA00023136"/>
    </source>
</evidence>
<feature type="binding site" description="covalent" evidence="15">
    <location>
        <position position="175"/>
    </location>
    <ligand>
        <name>heme</name>
        <dbReference type="ChEBI" id="CHEBI:30413"/>
        <label>4</label>
    </ligand>
</feature>
<dbReference type="OrthoDB" id="9782159at2"/>
<reference evidence="19 20" key="1">
    <citation type="submission" date="2018-07" db="EMBL/GenBank/DDBJ databases">
        <title>Motiliproteus coralliicola sp. nov., a bacterium isolated from Coral.</title>
        <authorList>
            <person name="Wang G."/>
        </authorList>
    </citation>
    <scope>NUCLEOTIDE SEQUENCE [LARGE SCALE GENOMIC DNA]</scope>
    <source>
        <strain evidence="19 20">C34</strain>
    </source>
</reference>
<feature type="binding site" description="covalent" evidence="15">
    <location>
        <position position="338"/>
    </location>
    <ligand>
        <name>heme</name>
        <dbReference type="ChEBI" id="CHEBI:30413"/>
        <label>5</label>
    </ligand>
</feature>
<keyword evidence="12 14" id="KW-0408">Iron</keyword>
<sequence length="392" mass="44213">MSIPSMWKIIRSPSTHLSLGVLTLGGFMAGVVFWGAFNTGLEATNTEEFCISCHEMEANVYQELQETVHWSNNSGVRATCPDCHVPHNWTDKIARKMQASKEVFGKLFGTIDTREKFLDKRLELAQHEWQRFSANKSLECRNCHDYNSMNFDNMSEKAQVQMRRAAERDQSCLDCHKGIAHELPDMLEGVSEAFAQLEQSAAVSGFDTGKTYYSIRQLPIYEDPQLAVEAGQLNAATPVKVLEIDGDSLKVELSGWRRTKGFGRVINEDFGFNISSGHLSKAAAQNDQLVSGFERKEDDMTGLEWERINAVVWMRAGSLAESTEMIWDYAKETYQSSCSVCHTQPDENHFDANTWPGMFNGMLSFVNLDGDSQAVILKYLQKHSSDFSDDKH</sequence>
<comment type="caution">
    <text evidence="19">The sequence shown here is derived from an EMBL/GenBank/DDBJ whole genome shotgun (WGS) entry which is preliminary data.</text>
</comment>
<dbReference type="GO" id="GO:0009276">
    <property type="term" value="C:Gram-negative-bacterium-type cell wall"/>
    <property type="evidence" value="ECO:0007669"/>
    <property type="project" value="UniProtKB-UniRule"/>
</dbReference>
<dbReference type="Proteomes" id="UP000253769">
    <property type="component" value="Unassembled WGS sequence"/>
</dbReference>
<evidence type="ECO:0000256" key="8">
    <source>
        <dbReference type="ARBA" id="ARBA00022692"/>
    </source>
</evidence>
<feature type="transmembrane region" description="Helical" evidence="17">
    <location>
        <begin position="16"/>
        <end position="37"/>
    </location>
</feature>
<dbReference type="InterPro" id="IPR051174">
    <property type="entry name" value="Cytochrome_c-type_ET"/>
</dbReference>
<protein>
    <recommendedName>
        <fullName evidence="14">Cytochrome c-type protein</fullName>
    </recommendedName>
</protein>
<feature type="domain" description="NapC/NirT cytochrome c N-terminal" evidence="18">
    <location>
        <begin position="13"/>
        <end position="186"/>
    </location>
</feature>
<dbReference type="SUPFAM" id="SSF48695">
    <property type="entry name" value="Multiheme cytochromes"/>
    <property type="match status" value="1"/>
</dbReference>
<feature type="binding site" description="axial binding residue" evidence="16">
    <location>
        <position position="342"/>
    </location>
    <ligand>
        <name>heme</name>
        <dbReference type="ChEBI" id="CHEBI:30413"/>
        <label>5</label>
    </ligand>
    <ligandPart>
        <name>Fe</name>
        <dbReference type="ChEBI" id="CHEBI:18248"/>
    </ligandPart>
</feature>
<gene>
    <name evidence="19" type="primary">torC</name>
    <name evidence="19" type="ORF">DV711_15100</name>
</gene>
<keyword evidence="13 14" id="KW-0472">Membrane</keyword>
<evidence type="ECO:0000256" key="6">
    <source>
        <dbReference type="ARBA" id="ARBA00022519"/>
    </source>
</evidence>
<dbReference type="PANTHER" id="PTHR30333:SF1">
    <property type="entry name" value="CYTOCHROME C-TYPE PROTEIN NAPC"/>
    <property type="match status" value="1"/>
</dbReference>
<feature type="binding site" description="axial binding residue" evidence="16">
    <location>
        <position position="54"/>
    </location>
    <ligand>
        <name>heme</name>
        <dbReference type="ChEBI" id="CHEBI:30413"/>
        <label>1</label>
    </ligand>
    <ligandPart>
        <name>Fe</name>
        <dbReference type="ChEBI" id="CHEBI:18248"/>
    </ligandPart>
</feature>
<dbReference type="NCBIfam" id="TIGR02162">
    <property type="entry name" value="torC"/>
    <property type="match status" value="1"/>
</dbReference>
<comment type="similarity">
    <text evidence="3">Belongs to the NapC/NirT/NrfH family.</text>
</comment>
<dbReference type="PIRSF" id="PIRSF000014">
    <property type="entry name" value="4_hem_cytch_TorC"/>
    <property type="match status" value="1"/>
</dbReference>
<dbReference type="GO" id="GO:0005886">
    <property type="term" value="C:plasma membrane"/>
    <property type="evidence" value="ECO:0007669"/>
    <property type="project" value="UniProtKB-SubCell"/>
</dbReference>
<evidence type="ECO:0000256" key="1">
    <source>
        <dbReference type="ARBA" id="ARBA00004249"/>
    </source>
</evidence>
<organism evidence="19 20">
    <name type="scientific">Motiliproteus coralliicola</name>
    <dbReference type="NCBI Taxonomy" id="2283196"/>
    <lineage>
        <taxon>Bacteria</taxon>
        <taxon>Pseudomonadati</taxon>
        <taxon>Pseudomonadota</taxon>
        <taxon>Gammaproteobacteria</taxon>
        <taxon>Oceanospirillales</taxon>
        <taxon>Oceanospirillaceae</taxon>
        <taxon>Motiliproteus</taxon>
    </lineage>
</organism>
<proteinExistence type="inferred from homology"/>
<evidence type="ECO:0000256" key="11">
    <source>
        <dbReference type="ARBA" id="ARBA00022989"/>
    </source>
</evidence>
<keyword evidence="4 14" id="KW-0813">Transport</keyword>
<dbReference type="InterPro" id="IPR038266">
    <property type="entry name" value="NapC/NirT_cytc_sf"/>
</dbReference>
<dbReference type="InterPro" id="IPR036280">
    <property type="entry name" value="Multihaem_cyt_sf"/>
</dbReference>
<feature type="binding site" description="axial binding residue" evidence="16">
    <location>
        <position position="144"/>
    </location>
    <ligand>
        <name>heme</name>
        <dbReference type="ChEBI" id="CHEBI:30413"/>
        <label>3</label>
    </ligand>
    <ligandPart>
        <name>Fe</name>
        <dbReference type="ChEBI" id="CHEBI:18248"/>
    </ligandPart>
</feature>
<keyword evidence="6 14" id="KW-0997">Cell inner membrane</keyword>
<evidence type="ECO:0000256" key="16">
    <source>
        <dbReference type="PIRSR" id="PIRSR000014-2"/>
    </source>
</evidence>
<dbReference type="RefSeq" id="WP_114696552.1">
    <property type="nucleotide sequence ID" value="NZ_QQOH01000004.1"/>
</dbReference>
<evidence type="ECO:0000256" key="15">
    <source>
        <dbReference type="PIRSR" id="PIRSR000014-1"/>
    </source>
</evidence>
<dbReference type="InterPro" id="IPR005126">
    <property type="entry name" value="NapC/NirT_cyt_c_N"/>
</dbReference>
<feature type="binding site" description="covalent" evidence="15">
    <location>
        <position position="80"/>
    </location>
    <ligand>
        <name>heme</name>
        <dbReference type="ChEBI" id="CHEBI:30413"/>
        <label>2</label>
    </ligand>
</feature>
<dbReference type="InterPro" id="IPR009154">
    <property type="entry name" value="Membr-bd_4haem_cyt_TorC"/>
</dbReference>
<dbReference type="GO" id="GO:0009055">
    <property type="term" value="F:electron transfer activity"/>
    <property type="evidence" value="ECO:0007669"/>
    <property type="project" value="UniProtKB-UniRule"/>
</dbReference>
<keyword evidence="8 17" id="KW-0812">Transmembrane</keyword>